<organism evidence="9 10">
    <name type="scientific">Treponema rectale</name>
    <dbReference type="NCBI Taxonomy" id="744512"/>
    <lineage>
        <taxon>Bacteria</taxon>
        <taxon>Pseudomonadati</taxon>
        <taxon>Spirochaetota</taxon>
        <taxon>Spirochaetia</taxon>
        <taxon>Spirochaetales</taxon>
        <taxon>Treponemataceae</taxon>
        <taxon>Treponema</taxon>
    </lineage>
</organism>
<evidence type="ECO:0000259" key="8">
    <source>
        <dbReference type="PROSITE" id="PS50109"/>
    </source>
</evidence>
<keyword evidence="7" id="KW-1133">Transmembrane helix</keyword>
<gene>
    <name evidence="9" type="ORF">DYE49_01175</name>
</gene>
<accession>A0A7M1XI16</accession>
<keyword evidence="4" id="KW-0808">Transferase</keyword>
<dbReference type="Pfam" id="PF00512">
    <property type="entry name" value="HisKA"/>
    <property type="match status" value="1"/>
</dbReference>
<dbReference type="InterPro" id="IPR005467">
    <property type="entry name" value="His_kinase_dom"/>
</dbReference>
<reference evidence="9 10" key="1">
    <citation type="submission" date="2018-08" db="EMBL/GenBank/DDBJ databases">
        <title>The first complete genome of Treponema rectale (CHPAT), a commensal spirochete of the bovine rectum.</title>
        <authorList>
            <person name="Staton G.J."/>
            <person name="Clegg S.R."/>
            <person name="Carter S.D."/>
            <person name="Radford A.D."/>
            <person name="Darby A."/>
            <person name="Hall N."/>
            <person name="Birtles R.J."/>
            <person name="Evans N.J."/>
        </authorList>
    </citation>
    <scope>NUCLEOTIDE SEQUENCE [LARGE SCALE GENOMIC DNA]</scope>
    <source>
        <strain evidence="9 10">CHPA</strain>
    </source>
</reference>
<dbReference type="Proteomes" id="UP000593591">
    <property type="component" value="Chromosome"/>
</dbReference>
<dbReference type="InterPro" id="IPR003661">
    <property type="entry name" value="HisK_dim/P_dom"/>
</dbReference>
<feature type="transmembrane region" description="Helical" evidence="7">
    <location>
        <begin position="21"/>
        <end position="41"/>
    </location>
</feature>
<keyword evidence="3" id="KW-0597">Phosphoprotein</keyword>
<dbReference type="Gene3D" id="1.10.287.130">
    <property type="match status" value="1"/>
</dbReference>
<dbReference type="KEGG" id="trc:DYE49_01175"/>
<evidence type="ECO:0000256" key="5">
    <source>
        <dbReference type="ARBA" id="ARBA00022777"/>
    </source>
</evidence>
<keyword evidence="7" id="KW-0812">Transmembrane</keyword>
<dbReference type="GO" id="GO:0000155">
    <property type="term" value="F:phosphorelay sensor kinase activity"/>
    <property type="evidence" value="ECO:0007669"/>
    <property type="project" value="InterPro"/>
</dbReference>
<dbReference type="AlphaFoldDB" id="A0A7M1XI16"/>
<protein>
    <recommendedName>
        <fullName evidence="2">histidine kinase</fullName>
        <ecNumber evidence="2">2.7.13.3</ecNumber>
    </recommendedName>
</protein>
<name>A0A7M1XI16_9SPIR</name>
<dbReference type="InterPro" id="IPR003594">
    <property type="entry name" value="HATPase_dom"/>
</dbReference>
<evidence type="ECO:0000256" key="2">
    <source>
        <dbReference type="ARBA" id="ARBA00012438"/>
    </source>
</evidence>
<evidence type="ECO:0000313" key="10">
    <source>
        <dbReference type="Proteomes" id="UP000593591"/>
    </source>
</evidence>
<dbReference type="GO" id="GO:0005886">
    <property type="term" value="C:plasma membrane"/>
    <property type="evidence" value="ECO:0007669"/>
    <property type="project" value="TreeGrafter"/>
</dbReference>
<dbReference type="InterPro" id="IPR036890">
    <property type="entry name" value="HATPase_C_sf"/>
</dbReference>
<sequence length="430" mass="49056">MTRYRLTAKQLIFKERLNITGLVMAVLMVFVVLVGFLVPLFQRRSLSNNAYRKLDAVVVNAINASYGYGSSDNINPDQNELIFVVISTDDGDIFATMNASLTMDYFIHLYEKKDKVTSRYDEIYKGYYLSIMTPSYISEHLSIDRSAILPTEPIGIPDDLMIYAGIDRTSDIEAVDSSSWILAMVLIVGYLILIPIVYLISNRVMKPTRETIRHEKEFVANASHELKTPLAIITADAEILREKNPDNSQYVNNIISQCANMNETVLDMIDLSKLETSQRPLERVNFSQLLLNLCLSFDAVAYERGISYSYDIEENIFLEEADSKNLTRLVNLLIDNAMKYTENERIITISLKKTKKGPLFKVYNTGCQIHDEDREKVFERFYQGRSGADNERKGSGLGLAIVKQICETYQYAVDITSHYLQDMCFTVLLK</sequence>
<evidence type="ECO:0000256" key="7">
    <source>
        <dbReference type="SAM" id="Phobius"/>
    </source>
</evidence>
<feature type="transmembrane region" description="Helical" evidence="7">
    <location>
        <begin position="180"/>
        <end position="200"/>
    </location>
</feature>
<dbReference type="PROSITE" id="PS50109">
    <property type="entry name" value="HIS_KIN"/>
    <property type="match status" value="1"/>
</dbReference>
<dbReference type="Gene3D" id="3.30.565.10">
    <property type="entry name" value="Histidine kinase-like ATPase, C-terminal domain"/>
    <property type="match status" value="1"/>
</dbReference>
<dbReference type="EC" id="2.7.13.3" evidence="2"/>
<dbReference type="GO" id="GO:0004721">
    <property type="term" value="F:phosphoprotein phosphatase activity"/>
    <property type="evidence" value="ECO:0007669"/>
    <property type="project" value="TreeGrafter"/>
</dbReference>
<keyword evidence="6" id="KW-0902">Two-component regulatory system</keyword>
<dbReference type="EMBL" id="CP031517">
    <property type="protein sequence ID" value="QOS39139.1"/>
    <property type="molecule type" value="Genomic_DNA"/>
</dbReference>
<comment type="catalytic activity">
    <reaction evidence="1">
        <text>ATP + protein L-histidine = ADP + protein N-phospho-L-histidine.</text>
        <dbReference type="EC" id="2.7.13.3"/>
    </reaction>
</comment>
<evidence type="ECO:0000256" key="1">
    <source>
        <dbReference type="ARBA" id="ARBA00000085"/>
    </source>
</evidence>
<dbReference type="CDD" id="cd00082">
    <property type="entry name" value="HisKA"/>
    <property type="match status" value="1"/>
</dbReference>
<keyword evidence="7" id="KW-0472">Membrane</keyword>
<feature type="domain" description="Histidine kinase" evidence="8">
    <location>
        <begin position="221"/>
        <end position="430"/>
    </location>
</feature>
<dbReference type="PANTHER" id="PTHR45453">
    <property type="entry name" value="PHOSPHATE REGULON SENSOR PROTEIN PHOR"/>
    <property type="match status" value="1"/>
</dbReference>
<dbReference type="GO" id="GO:0016036">
    <property type="term" value="P:cellular response to phosphate starvation"/>
    <property type="evidence" value="ECO:0007669"/>
    <property type="project" value="TreeGrafter"/>
</dbReference>
<evidence type="ECO:0000313" key="9">
    <source>
        <dbReference type="EMBL" id="QOS39139.1"/>
    </source>
</evidence>
<proteinExistence type="predicted"/>
<evidence type="ECO:0000256" key="4">
    <source>
        <dbReference type="ARBA" id="ARBA00022679"/>
    </source>
</evidence>
<dbReference type="SMART" id="SM00388">
    <property type="entry name" value="HisKA"/>
    <property type="match status" value="1"/>
</dbReference>
<dbReference type="SMART" id="SM00387">
    <property type="entry name" value="HATPase_c"/>
    <property type="match status" value="1"/>
</dbReference>
<dbReference type="InterPro" id="IPR050351">
    <property type="entry name" value="BphY/WalK/GraS-like"/>
</dbReference>
<dbReference type="SUPFAM" id="SSF55874">
    <property type="entry name" value="ATPase domain of HSP90 chaperone/DNA topoisomerase II/histidine kinase"/>
    <property type="match status" value="1"/>
</dbReference>
<evidence type="ECO:0000256" key="6">
    <source>
        <dbReference type="ARBA" id="ARBA00023012"/>
    </source>
</evidence>
<dbReference type="PANTHER" id="PTHR45453:SF1">
    <property type="entry name" value="PHOSPHATE REGULON SENSOR PROTEIN PHOR"/>
    <property type="match status" value="1"/>
</dbReference>
<dbReference type="Pfam" id="PF02518">
    <property type="entry name" value="HATPase_c"/>
    <property type="match status" value="1"/>
</dbReference>
<dbReference type="InterPro" id="IPR036097">
    <property type="entry name" value="HisK_dim/P_sf"/>
</dbReference>
<dbReference type="SUPFAM" id="SSF47384">
    <property type="entry name" value="Homodimeric domain of signal transducing histidine kinase"/>
    <property type="match status" value="1"/>
</dbReference>
<evidence type="ECO:0000256" key="3">
    <source>
        <dbReference type="ARBA" id="ARBA00022553"/>
    </source>
</evidence>
<keyword evidence="5 9" id="KW-0418">Kinase</keyword>